<gene>
    <name evidence="1" type="ORF">FHS82_003088</name>
</gene>
<keyword evidence="2" id="KW-1185">Reference proteome</keyword>
<dbReference type="Pfam" id="PF18906">
    <property type="entry name" value="Phage_tube_2"/>
    <property type="match status" value="2"/>
</dbReference>
<sequence length="415" mass="42945">MPRARGVNAALAAVFESTYGTPPGTGFRRMPFASVNIGEEQGLIASELLGFGREPLAPVYDVITNTGDLVVPVDTRNIGVWLRGLMGAPTTVAANAATGTITLTANLLVNDTVTVDGTVYTAVASGATGQQFNLGGTAALTATALAAIINPSANVAAAAVGAVVNLTAKALGPAGNARTLATNAPTRATLSGATLSGGANSHTWFSGAQALPSMSIEVQLPDVPFFGMNYGARINSFQVQAQRSGLLTASLNIMAQGETIAATAQSGTLSEFVLERFGQFQGEVRRNNVALGNVISAELTYSNNLEAVEVIRSDGRIADADPGIIALTGNITTRFEDRVLLDQATNRLPCELQFRWAAGAAASLVWTAHRVFLPRGDRQIQGPGGVQAPFAFQAAIDPVLNRAATCVLTNDVASY</sequence>
<evidence type="ECO:0000313" key="2">
    <source>
        <dbReference type="Proteomes" id="UP001429580"/>
    </source>
</evidence>
<evidence type="ECO:0000313" key="1">
    <source>
        <dbReference type="EMBL" id="NIJ59233.1"/>
    </source>
</evidence>
<dbReference type="InterPro" id="IPR044000">
    <property type="entry name" value="Phage_tube_2"/>
</dbReference>
<protein>
    <submittedName>
        <fullName evidence="1">Uncharacterized protein</fullName>
    </submittedName>
</protein>
<dbReference type="RefSeq" id="WP_166954372.1">
    <property type="nucleotide sequence ID" value="NZ_JAASQI010000007.1"/>
</dbReference>
<dbReference type="Proteomes" id="UP001429580">
    <property type="component" value="Unassembled WGS sequence"/>
</dbReference>
<organism evidence="1 2">
    <name type="scientific">Pseudochelatococcus lubricantis</name>
    <dbReference type="NCBI Taxonomy" id="1538102"/>
    <lineage>
        <taxon>Bacteria</taxon>
        <taxon>Pseudomonadati</taxon>
        <taxon>Pseudomonadota</taxon>
        <taxon>Alphaproteobacteria</taxon>
        <taxon>Hyphomicrobiales</taxon>
        <taxon>Chelatococcaceae</taxon>
        <taxon>Pseudochelatococcus</taxon>
    </lineage>
</organism>
<dbReference type="EMBL" id="JAASQI010000007">
    <property type="protein sequence ID" value="NIJ59233.1"/>
    <property type="molecule type" value="Genomic_DNA"/>
</dbReference>
<comment type="caution">
    <text evidence="1">The sequence shown here is derived from an EMBL/GenBank/DDBJ whole genome shotgun (WGS) entry which is preliminary data.</text>
</comment>
<reference evidence="1 2" key="1">
    <citation type="submission" date="2020-03" db="EMBL/GenBank/DDBJ databases">
        <title>Genomic Encyclopedia of Type Strains, Phase IV (KMG-IV): sequencing the most valuable type-strain genomes for metagenomic binning, comparative biology and taxonomic classification.</title>
        <authorList>
            <person name="Goeker M."/>
        </authorList>
    </citation>
    <scope>NUCLEOTIDE SEQUENCE [LARGE SCALE GENOMIC DNA]</scope>
    <source>
        <strain evidence="1 2">DSM 103870</strain>
    </source>
</reference>
<accession>A0ABX0V3R4</accession>
<proteinExistence type="predicted"/>
<name>A0ABX0V3R4_9HYPH</name>